<gene>
    <name evidence="2" type="ORF">ACFSDB_01210</name>
</gene>
<dbReference type="PANTHER" id="PTHR36009:SF3">
    <property type="entry name" value="TRANSMEMBRANE PROTEIN"/>
    <property type="match status" value="1"/>
</dbReference>
<reference evidence="3" key="1">
    <citation type="journal article" date="2019" name="Int. J. Syst. Evol. Microbiol.">
        <title>The Global Catalogue of Microorganisms (GCM) 10K type strain sequencing project: providing services to taxonomists for standard genome sequencing and annotation.</title>
        <authorList>
            <consortium name="The Broad Institute Genomics Platform"/>
            <consortium name="The Broad Institute Genome Sequencing Center for Infectious Disease"/>
            <person name="Wu L."/>
            <person name="Ma J."/>
        </authorList>
    </citation>
    <scope>NUCLEOTIDE SEQUENCE [LARGE SCALE GENOMIC DNA]</scope>
    <source>
        <strain evidence="3">CGMCC 1.15475</strain>
    </source>
</reference>
<sequence>MIFFVIWVLLIGYAVFLAPGGDADPVFSKILSMEWGDIDPLVFAVFNSLGLFPAVFLTLLGLNDRQRWPAWPFTLASFGVGAFALLPYFAFGQKPAERKLRTPKWLVRFLASPIWLIALIALSIGNLLTLLQGFSLSAYREAFFASSLVSVMTVDWFVLWGLSVYTVRRFYPEARHRALAWIPVIGPVLVLLLNRELRTPLKRNKTG</sequence>
<comment type="caution">
    <text evidence="2">The sequence shown here is derived from an EMBL/GenBank/DDBJ whole genome shotgun (WGS) entry which is preliminary data.</text>
</comment>
<feature type="transmembrane region" description="Helical" evidence="1">
    <location>
        <begin position="41"/>
        <end position="62"/>
    </location>
</feature>
<dbReference type="RefSeq" id="WP_204891464.1">
    <property type="nucleotide sequence ID" value="NZ_JBHUFW010000002.1"/>
</dbReference>
<keyword evidence="1" id="KW-0472">Membrane</keyword>
<dbReference type="EMBL" id="JBHUFW010000002">
    <property type="protein sequence ID" value="MFD1861520.1"/>
    <property type="molecule type" value="Genomic_DNA"/>
</dbReference>
<feature type="transmembrane region" description="Helical" evidence="1">
    <location>
        <begin position="178"/>
        <end position="194"/>
    </location>
</feature>
<evidence type="ECO:0008006" key="4">
    <source>
        <dbReference type="Google" id="ProtNLM"/>
    </source>
</evidence>
<keyword evidence="1" id="KW-0812">Transmembrane</keyword>
<dbReference type="Proteomes" id="UP001597273">
    <property type="component" value="Unassembled WGS sequence"/>
</dbReference>
<keyword evidence="3" id="KW-1185">Reference proteome</keyword>
<dbReference type="PANTHER" id="PTHR36009">
    <property type="match status" value="1"/>
</dbReference>
<evidence type="ECO:0000256" key="1">
    <source>
        <dbReference type="SAM" id="Phobius"/>
    </source>
</evidence>
<accession>A0ABW4QD95</accession>
<organism evidence="2 3">
    <name type="scientific">Planococcus chinensis</name>
    <dbReference type="NCBI Taxonomy" id="272917"/>
    <lineage>
        <taxon>Bacteria</taxon>
        <taxon>Bacillati</taxon>
        <taxon>Bacillota</taxon>
        <taxon>Bacilli</taxon>
        <taxon>Bacillales</taxon>
        <taxon>Caryophanaceae</taxon>
        <taxon>Planococcus</taxon>
    </lineage>
</organism>
<evidence type="ECO:0000313" key="2">
    <source>
        <dbReference type="EMBL" id="MFD1861520.1"/>
    </source>
</evidence>
<evidence type="ECO:0000313" key="3">
    <source>
        <dbReference type="Proteomes" id="UP001597273"/>
    </source>
</evidence>
<proteinExistence type="predicted"/>
<name>A0ABW4QD95_9BACL</name>
<keyword evidence="1" id="KW-1133">Transmembrane helix</keyword>
<protein>
    <recommendedName>
        <fullName evidence="4">DUF2834 domain-containing protein</fullName>
    </recommendedName>
</protein>
<feature type="transmembrane region" description="Helical" evidence="1">
    <location>
        <begin position="110"/>
        <end position="131"/>
    </location>
</feature>
<feature type="transmembrane region" description="Helical" evidence="1">
    <location>
        <begin position="143"/>
        <end position="166"/>
    </location>
</feature>
<feature type="transmembrane region" description="Helical" evidence="1">
    <location>
        <begin position="69"/>
        <end position="90"/>
    </location>
</feature>